<name>A0ACB7W206_DIOAL</name>
<sequence length="62" mass="7106">MSLVNLKAFEHFVGEQKVVQSMNFNKFRSTSFSRGMDSQTKLLIRSPSSFKGARNFVVEDFV</sequence>
<evidence type="ECO:0000313" key="1">
    <source>
        <dbReference type="EMBL" id="KAH7681503.1"/>
    </source>
</evidence>
<dbReference type="EMBL" id="CM037015">
    <property type="protein sequence ID" value="KAH7681503.1"/>
    <property type="molecule type" value="Genomic_DNA"/>
</dbReference>
<evidence type="ECO:0000313" key="2">
    <source>
        <dbReference type="Proteomes" id="UP000827976"/>
    </source>
</evidence>
<keyword evidence="2" id="KW-1185">Reference proteome</keyword>
<proteinExistence type="predicted"/>
<dbReference type="Proteomes" id="UP000827976">
    <property type="component" value="Chromosome 5"/>
</dbReference>
<protein>
    <submittedName>
        <fullName evidence="1">Uncharacterized protein</fullName>
    </submittedName>
</protein>
<gene>
    <name evidence="1" type="ORF">IHE45_05G062300</name>
</gene>
<reference evidence="2" key="1">
    <citation type="journal article" date="2022" name="Nat. Commun.">
        <title>Chromosome evolution and the genetic basis of agronomically important traits in greater yam.</title>
        <authorList>
            <person name="Bredeson J.V."/>
            <person name="Lyons J.B."/>
            <person name="Oniyinde I.O."/>
            <person name="Okereke N.R."/>
            <person name="Kolade O."/>
            <person name="Nnabue I."/>
            <person name="Nwadili C.O."/>
            <person name="Hribova E."/>
            <person name="Parker M."/>
            <person name="Nwogha J."/>
            <person name="Shu S."/>
            <person name="Carlson J."/>
            <person name="Kariba R."/>
            <person name="Muthemba S."/>
            <person name="Knop K."/>
            <person name="Barton G.J."/>
            <person name="Sherwood A.V."/>
            <person name="Lopez-Montes A."/>
            <person name="Asiedu R."/>
            <person name="Jamnadass R."/>
            <person name="Muchugi A."/>
            <person name="Goodstein D."/>
            <person name="Egesi C.N."/>
            <person name="Featherston J."/>
            <person name="Asfaw A."/>
            <person name="Simpson G.G."/>
            <person name="Dolezel J."/>
            <person name="Hendre P.S."/>
            <person name="Van Deynze A."/>
            <person name="Kumar P.L."/>
            <person name="Obidiegwu J.E."/>
            <person name="Bhattacharjee R."/>
            <person name="Rokhsar D.S."/>
        </authorList>
    </citation>
    <scope>NUCLEOTIDE SEQUENCE [LARGE SCALE GENOMIC DNA]</scope>
    <source>
        <strain evidence="2">cv. TDa95/00328</strain>
    </source>
</reference>
<comment type="caution">
    <text evidence="1">The sequence shown here is derived from an EMBL/GenBank/DDBJ whole genome shotgun (WGS) entry which is preliminary data.</text>
</comment>
<organism evidence="1 2">
    <name type="scientific">Dioscorea alata</name>
    <name type="common">Purple yam</name>
    <dbReference type="NCBI Taxonomy" id="55571"/>
    <lineage>
        <taxon>Eukaryota</taxon>
        <taxon>Viridiplantae</taxon>
        <taxon>Streptophyta</taxon>
        <taxon>Embryophyta</taxon>
        <taxon>Tracheophyta</taxon>
        <taxon>Spermatophyta</taxon>
        <taxon>Magnoliopsida</taxon>
        <taxon>Liliopsida</taxon>
        <taxon>Dioscoreales</taxon>
        <taxon>Dioscoreaceae</taxon>
        <taxon>Dioscorea</taxon>
    </lineage>
</organism>
<accession>A0ACB7W206</accession>